<dbReference type="EMBL" id="JARFPL010000017">
    <property type="protein sequence ID" value="MDF0593275.1"/>
    <property type="molecule type" value="Genomic_DNA"/>
</dbReference>
<accession>A0ABT5XF43</accession>
<dbReference type="RefSeq" id="WP_316968980.1">
    <property type="nucleotide sequence ID" value="NZ_JARFPL010000017.1"/>
</dbReference>
<keyword evidence="2" id="KW-1185">Reference proteome</keyword>
<sequence length="791" mass="91491">MQPFAVASVYPRSIAWIIRPNDPNEWDRFEQIIKYNCAMVGGYFNVIIPLSGKDEISEKYQQFMINFDPDLIVLAPDMDTIQPESFLRRICPFALIPWDSVSQIAAYNPWDIKSGTNATLRELKESRIDDDSISTFYIAAVAKEEYPDASRLALVACGDIESGEASLRHIDKLMLKGGITTNGCTGYRESFLGEILESKYKPSDLGHKMQNGDLISPPDRYKLADIICDGNQFPLTDAVKILSTCCRMQTRRPQIISFIRSTIDYSGRYFYDIKVPCNMVILVSDSFGLDEAVLFWNLRANEIYVIWLSFKDLEEGMENVGNWLGDLLLGSLYVDHGRFRPPDLDLAFSSRNEDIERLNNIFEKIKRKKREISHWGILTYEELVFYSFIKPHVKSEHVLVARDSSKCMFLPNMPSEMIGGIFTITLEWEDLMLPQKADLIKLISSENVEVYDRESEDPIEMPSFRITKNNFIRVQTKKVSRIKFNKPLVDEIIKTSFLSSGFSRIERSSSAKYHTDFINRAGSLEEAARYLATSPYREFFELLSDNRNENRPGWLLGKDSDKRRALHHYHLRESLGITNPPETKTYVDKVSDLIPDEIIELLEKRILERGFELKCKSCSFKSWYPAEYVGQTFECTRCYQSQVLGRNPLWLYKLSEVTFQGLTSNMDIPLLALNYLRKMARHDFEWIPDSDVYWTNDEEENNRNIDILCILDGKLFIGEAKSNDEIPDNQFSFYDDLCKSFEPDGIVFATSKSEWKQGTKNRIEKLREWFKGEVIELTSKELYPSQPNENA</sequence>
<name>A0ABT5XF43_9EURY</name>
<evidence type="ECO:0000313" key="2">
    <source>
        <dbReference type="Proteomes" id="UP001215956"/>
    </source>
</evidence>
<organism evidence="1 2">
    <name type="scientific">Candidatus Methanocrinis alkalitolerans</name>
    <dbReference type="NCBI Taxonomy" id="3033395"/>
    <lineage>
        <taxon>Archaea</taxon>
        <taxon>Methanobacteriati</taxon>
        <taxon>Methanobacteriota</taxon>
        <taxon>Stenosarchaea group</taxon>
        <taxon>Methanomicrobia</taxon>
        <taxon>Methanotrichales</taxon>
        <taxon>Methanotrichaceae</taxon>
        <taxon>Methanocrinis</taxon>
    </lineage>
</organism>
<reference evidence="1 2" key="1">
    <citation type="submission" date="2023-03" db="EMBL/GenBank/DDBJ databases">
        <title>Whole genome sequencing of Methanotrichaceae archaeon M04Ac.</title>
        <authorList>
            <person name="Khomyakova M.A."/>
            <person name="Merkel A.Y."/>
            <person name="Slobodkin A.I."/>
        </authorList>
    </citation>
    <scope>NUCLEOTIDE SEQUENCE [LARGE SCALE GENOMIC DNA]</scope>
    <source>
        <strain evidence="1 2">M04Ac</strain>
    </source>
</reference>
<gene>
    <name evidence="1" type="ORF">P0O24_06730</name>
</gene>
<protein>
    <submittedName>
        <fullName evidence="1">Uncharacterized protein</fullName>
    </submittedName>
</protein>
<evidence type="ECO:0000313" key="1">
    <source>
        <dbReference type="EMBL" id="MDF0593275.1"/>
    </source>
</evidence>
<comment type="caution">
    <text evidence="1">The sequence shown here is derived from an EMBL/GenBank/DDBJ whole genome shotgun (WGS) entry which is preliminary data.</text>
</comment>
<proteinExistence type="predicted"/>
<dbReference type="Proteomes" id="UP001215956">
    <property type="component" value="Unassembled WGS sequence"/>
</dbReference>